<accession>A0ABD1IK57</accession>
<dbReference type="Pfam" id="PF14309">
    <property type="entry name" value="DUF4378"/>
    <property type="match status" value="1"/>
</dbReference>
<reference evidence="2 3" key="1">
    <citation type="submission" date="2024-06" db="EMBL/GenBank/DDBJ databases">
        <title>A chromosome level genome sequence of Diviner's sage (Salvia divinorum).</title>
        <authorList>
            <person name="Ford S.A."/>
            <person name="Ro D.-K."/>
            <person name="Ness R.W."/>
            <person name="Phillips M.A."/>
        </authorList>
    </citation>
    <scope>NUCLEOTIDE SEQUENCE [LARGE SCALE GENOMIC DNA]</scope>
    <source>
        <strain evidence="2">SAF-2024a</strain>
        <tissue evidence="2">Leaf</tissue>
    </source>
</reference>
<proteinExistence type="predicted"/>
<gene>
    <name evidence="2" type="ORF">AAHA92_00603</name>
</gene>
<evidence type="ECO:0000313" key="2">
    <source>
        <dbReference type="EMBL" id="KAL1569083.1"/>
    </source>
</evidence>
<name>A0ABD1IK57_SALDI</name>
<dbReference type="AlphaFoldDB" id="A0ABD1IK57"/>
<sequence>MTVMATSEFKCKHPLYYVLDSQNGCFCSEMMAPRTSFDEECRKIQYEAEFATSSRANASGRSLRGLTQEEDAHVLQQRNKDRTDSHLIDHLMESSHKSATKANPRAYESCLCHSDDSTNSIHKRPTTQVGARFEPKPFSNALAVLSPDKDLLVVEFFPEPNCLPKNCIKNLQTEKQTVTFKAELQKRQHSGRFTCHCSSREVGDGSRLNRSLMSLTVREIKRKLKLTFGRSRRKGSDNWPRFRILHNRSIFGYDCIYSGVETKNRLSSNTNAKAKKEGPMKVERKLLMAGEAETARKKIDVSRGVLSEKHGVNVAATSRLQNPWRVMSSLDMESCFSPRRGSQYVPGSDQASLISPSRQSIYLSPMRTCKDIAPCDGMTGSVRAEANSSLGDEEARITPYIKFNDTPNVVGFNIHYLKAQHDAMISNAKRAEKLKLMHSIMDSISENETFSNVADDFPSSPTLDIPDNNKYHEEYQSPVTVLGHFFSEDSSSPLNVMFQSARGTLKPRRLHFEDNKSASSSQATATGSEPCMQDQDYTISNYVLLILEASGLNWDQLSATRLLSGHLLHPSLFNQAQFMGFAPHFDTRLLFDHINEVLLETKRSHFVSPYWPAFAKPRICCFPLEETVVDEIMRDAEFYLLPRTQRRTLEQLVAKDLSGPRSWRFRPEIEQIILHISDYILVESVLDVMFELNS</sequence>
<dbReference type="EMBL" id="JBEAFC010000001">
    <property type="protein sequence ID" value="KAL1569083.1"/>
    <property type="molecule type" value="Genomic_DNA"/>
</dbReference>
<evidence type="ECO:0000313" key="3">
    <source>
        <dbReference type="Proteomes" id="UP001567538"/>
    </source>
</evidence>
<dbReference type="PANTHER" id="PTHR47212">
    <property type="entry name" value="ADHESIN-LIKE PROTEIN, PUTATIVE (DUF3741)-RELATED"/>
    <property type="match status" value="1"/>
</dbReference>
<comment type="caution">
    <text evidence="2">The sequence shown here is derived from an EMBL/GenBank/DDBJ whole genome shotgun (WGS) entry which is preliminary data.</text>
</comment>
<dbReference type="PANTHER" id="PTHR47212:SF4">
    <property type="entry name" value="ADHESIN-LIKE PROTEIN, PUTATIVE (DUF3741)-RELATED"/>
    <property type="match status" value="1"/>
</dbReference>
<evidence type="ECO:0000259" key="1">
    <source>
        <dbReference type="Pfam" id="PF14309"/>
    </source>
</evidence>
<organism evidence="2 3">
    <name type="scientific">Salvia divinorum</name>
    <name type="common">Maria pastora</name>
    <name type="synonym">Diviner's sage</name>
    <dbReference type="NCBI Taxonomy" id="28513"/>
    <lineage>
        <taxon>Eukaryota</taxon>
        <taxon>Viridiplantae</taxon>
        <taxon>Streptophyta</taxon>
        <taxon>Embryophyta</taxon>
        <taxon>Tracheophyta</taxon>
        <taxon>Spermatophyta</taxon>
        <taxon>Magnoliopsida</taxon>
        <taxon>eudicotyledons</taxon>
        <taxon>Gunneridae</taxon>
        <taxon>Pentapetalae</taxon>
        <taxon>asterids</taxon>
        <taxon>lamiids</taxon>
        <taxon>Lamiales</taxon>
        <taxon>Lamiaceae</taxon>
        <taxon>Nepetoideae</taxon>
        <taxon>Mentheae</taxon>
        <taxon>Salviinae</taxon>
        <taxon>Salvia</taxon>
        <taxon>Salvia subgen. Calosphace</taxon>
    </lineage>
</organism>
<keyword evidence="3" id="KW-1185">Reference proteome</keyword>
<dbReference type="Proteomes" id="UP001567538">
    <property type="component" value="Unassembled WGS sequence"/>
</dbReference>
<protein>
    <recommendedName>
        <fullName evidence="1">DUF4378 domain-containing protein</fullName>
    </recommendedName>
</protein>
<dbReference type="InterPro" id="IPR025486">
    <property type="entry name" value="DUF4378"/>
</dbReference>
<feature type="domain" description="DUF4378" evidence="1">
    <location>
        <begin position="541"/>
        <end position="681"/>
    </location>
</feature>